<dbReference type="GO" id="GO:0004515">
    <property type="term" value="F:nicotinate-nucleotide adenylyltransferase activity"/>
    <property type="evidence" value="ECO:0007669"/>
    <property type="project" value="UniProtKB-UniRule"/>
</dbReference>
<keyword evidence="9 11" id="KW-0520">NAD</keyword>
<name>A0A7C9PEY1_9BURK</name>
<dbReference type="Gene3D" id="3.40.50.620">
    <property type="entry name" value="HUPs"/>
    <property type="match status" value="1"/>
</dbReference>
<keyword evidence="14" id="KW-1185">Reference proteome</keyword>
<comment type="similarity">
    <text evidence="3 11">Belongs to the NadD family.</text>
</comment>
<dbReference type="GO" id="GO:0005524">
    <property type="term" value="F:ATP binding"/>
    <property type="evidence" value="ECO:0007669"/>
    <property type="project" value="UniProtKB-KW"/>
</dbReference>
<keyword evidence="6 11" id="KW-0548">Nucleotidyltransferase</keyword>
<dbReference type="NCBIfam" id="TIGR00482">
    <property type="entry name" value="nicotinate (nicotinamide) nucleotide adenylyltransferase"/>
    <property type="match status" value="1"/>
</dbReference>
<evidence type="ECO:0000256" key="9">
    <source>
        <dbReference type="ARBA" id="ARBA00023027"/>
    </source>
</evidence>
<evidence type="ECO:0000256" key="5">
    <source>
        <dbReference type="ARBA" id="ARBA00022679"/>
    </source>
</evidence>
<dbReference type="CDD" id="cd02165">
    <property type="entry name" value="NMNAT"/>
    <property type="match status" value="1"/>
</dbReference>
<evidence type="ECO:0000256" key="7">
    <source>
        <dbReference type="ARBA" id="ARBA00022741"/>
    </source>
</evidence>
<dbReference type="InterPro" id="IPR005248">
    <property type="entry name" value="NadD/NMNAT"/>
</dbReference>
<dbReference type="EC" id="2.7.7.18" evidence="11"/>
<keyword evidence="5 11" id="KW-0808">Transferase</keyword>
<dbReference type="SUPFAM" id="SSF52374">
    <property type="entry name" value="Nucleotidylyl transferase"/>
    <property type="match status" value="1"/>
</dbReference>
<evidence type="ECO:0000256" key="6">
    <source>
        <dbReference type="ARBA" id="ARBA00022695"/>
    </source>
</evidence>
<evidence type="ECO:0000259" key="12">
    <source>
        <dbReference type="Pfam" id="PF01467"/>
    </source>
</evidence>
<keyword evidence="7 11" id="KW-0547">Nucleotide-binding</keyword>
<comment type="function">
    <text evidence="1 11">Catalyzes the reversible adenylation of nicotinate mononucleotide (NaMN) to nicotinic acid adenine dinucleotide (NaAD).</text>
</comment>
<dbReference type="PANTHER" id="PTHR39321:SF3">
    <property type="entry name" value="PHOSPHOPANTETHEINE ADENYLYLTRANSFERASE"/>
    <property type="match status" value="1"/>
</dbReference>
<evidence type="ECO:0000256" key="1">
    <source>
        <dbReference type="ARBA" id="ARBA00002324"/>
    </source>
</evidence>
<feature type="domain" description="Cytidyltransferase-like" evidence="12">
    <location>
        <begin position="5"/>
        <end position="167"/>
    </location>
</feature>
<evidence type="ECO:0000313" key="14">
    <source>
        <dbReference type="Proteomes" id="UP000484255"/>
    </source>
</evidence>
<proteinExistence type="inferred from homology"/>
<dbReference type="Proteomes" id="UP000484255">
    <property type="component" value="Unassembled WGS sequence"/>
</dbReference>
<dbReference type="HAMAP" id="MF_00244">
    <property type="entry name" value="NaMN_adenylyltr"/>
    <property type="match status" value="1"/>
</dbReference>
<protein>
    <recommendedName>
        <fullName evidence="11">Probable nicotinate-nucleotide adenylyltransferase</fullName>
        <ecNumber evidence="11">2.7.7.18</ecNumber>
    </recommendedName>
    <alternativeName>
        <fullName evidence="11">Deamido-NAD(+) diphosphorylase</fullName>
    </alternativeName>
    <alternativeName>
        <fullName evidence="11">Deamido-NAD(+) pyrophosphorylase</fullName>
    </alternativeName>
    <alternativeName>
        <fullName evidence="11">Nicotinate mononucleotide adenylyltransferase</fullName>
        <shortName evidence="11">NaMN adenylyltransferase</shortName>
    </alternativeName>
</protein>
<accession>A0A7C9PEY1</accession>
<dbReference type="NCBIfam" id="TIGR00125">
    <property type="entry name" value="cyt_tran_rel"/>
    <property type="match status" value="1"/>
</dbReference>
<dbReference type="Pfam" id="PF01467">
    <property type="entry name" value="CTP_transf_like"/>
    <property type="match status" value="1"/>
</dbReference>
<dbReference type="NCBIfam" id="NF000840">
    <property type="entry name" value="PRK00071.1-3"/>
    <property type="match status" value="1"/>
</dbReference>
<dbReference type="AlphaFoldDB" id="A0A7C9PEY1"/>
<evidence type="ECO:0000256" key="11">
    <source>
        <dbReference type="HAMAP-Rule" id="MF_00244"/>
    </source>
</evidence>
<comment type="pathway">
    <text evidence="2 11">Cofactor biosynthesis; NAD(+) biosynthesis; deamido-NAD(+) from nicotinate D-ribonucleotide: step 1/1.</text>
</comment>
<keyword evidence="4 11" id="KW-0662">Pyridine nucleotide biosynthesis</keyword>
<evidence type="ECO:0000313" key="13">
    <source>
        <dbReference type="EMBL" id="NDY90216.1"/>
    </source>
</evidence>
<evidence type="ECO:0000256" key="2">
    <source>
        <dbReference type="ARBA" id="ARBA00005019"/>
    </source>
</evidence>
<organism evidence="13 14">
    <name type="scientific">Ideonella livida</name>
    <dbReference type="NCBI Taxonomy" id="2707176"/>
    <lineage>
        <taxon>Bacteria</taxon>
        <taxon>Pseudomonadati</taxon>
        <taxon>Pseudomonadota</taxon>
        <taxon>Betaproteobacteria</taxon>
        <taxon>Burkholderiales</taxon>
        <taxon>Sphaerotilaceae</taxon>
        <taxon>Ideonella</taxon>
    </lineage>
</organism>
<dbReference type="GO" id="GO:0009435">
    <property type="term" value="P:NAD+ biosynthetic process"/>
    <property type="evidence" value="ECO:0007669"/>
    <property type="project" value="UniProtKB-UniRule"/>
</dbReference>
<dbReference type="EMBL" id="JAAGOH010000002">
    <property type="protein sequence ID" value="NDY90216.1"/>
    <property type="molecule type" value="Genomic_DNA"/>
</dbReference>
<sequence length="197" mass="21816">MRLGLFGGSFNPPHQAHLALARLARDHLGLDRLLWLPAGAPWQKPAGQLAPGEHRAAMVQALIRDEPGFELDTRELRRQGPSYTLDTVLTLAAERPGAELWLIIGQDQLARLHTWHRAAELVDRVHLAVAAREGQSPQADPLLPIPRFPVVALPLPRTDLSATQIREELAEGRSVIDLVGPAVAHYLDQHGLYRRRA</sequence>
<dbReference type="PANTHER" id="PTHR39321">
    <property type="entry name" value="NICOTINATE-NUCLEOTIDE ADENYLYLTRANSFERASE-RELATED"/>
    <property type="match status" value="1"/>
</dbReference>
<reference evidence="13 14" key="1">
    <citation type="submission" date="2020-02" db="EMBL/GenBank/DDBJ databases">
        <title>Ideonella bacterium strain TBM-1.</title>
        <authorList>
            <person name="Chen W.-M."/>
        </authorList>
    </citation>
    <scope>NUCLEOTIDE SEQUENCE [LARGE SCALE GENOMIC DNA]</scope>
    <source>
        <strain evidence="13 14">TBM-1</strain>
    </source>
</reference>
<evidence type="ECO:0000256" key="10">
    <source>
        <dbReference type="ARBA" id="ARBA00048721"/>
    </source>
</evidence>
<keyword evidence="8 11" id="KW-0067">ATP-binding</keyword>
<dbReference type="UniPathway" id="UPA00253">
    <property type="reaction ID" value="UER00332"/>
</dbReference>
<evidence type="ECO:0000256" key="8">
    <source>
        <dbReference type="ARBA" id="ARBA00022840"/>
    </source>
</evidence>
<gene>
    <name evidence="11 13" type="primary">nadD</name>
    <name evidence="13" type="ORF">G3A44_03300</name>
</gene>
<dbReference type="InterPro" id="IPR014729">
    <property type="entry name" value="Rossmann-like_a/b/a_fold"/>
</dbReference>
<comment type="catalytic activity">
    <reaction evidence="10 11">
        <text>nicotinate beta-D-ribonucleotide + ATP + H(+) = deamido-NAD(+) + diphosphate</text>
        <dbReference type="Rhea" id="RHEA:22860"/>
        <dbReference type="ChEBI" id="CHEBI:15378"/>
        <dbReference type="ChEBI" id="CHEBI:30616"/>
        <dbReference type="ChEBI" id="CHEBI:33019"/>
        <dbReference type="ChEBI" id="CHEBI:57502"/>
        <dbReference type="ChEBI" id="CHEBI:58437"/>
        <dbReference type="EC" id="2.7.7.18"/>
    </reaction>
</comment>
<evidence type="ECO:0000256" key="3">
    <source>
        <dbReference type="ARBA" id="ARBA00009014"/>
    </source>
</evidence>
<comment type="caution">
    <text evidence="13">The sequence shown here is derived from an EMBL/GenBank/DDBJ whole genome shotgun (WGS) entry which is preliminary data.</text>
</comment>
<evidence type="ECO:0000256" key="4">
    <source>
        <dbReference type="ARBA" id="ARBA00022642"/>
    </source>
</evidence>
<dbReference type="InterPro" id="IPR004821">
    <property type="entry name" value="Cyt_trans-like"/>
</dbReference>
<dbReference type="RefSeq" id="WP_163456054.1">
    <property type="nucleotide sequence ID" value="NZ_JAAGOH010000002.1"/>
</dbReference>